<dbReference type="Pfam" id="PF06114">
    <property type="entry name" value="Peptidase_M78"/>
    <property type="match status" value="1"/>
</dbReference>
<reference evidence="3 4" key="1">
    <citation type="submission" date="2017-06" db="EMBL/GenBank/DDBJ databases">
        <title>Complete genome sequence of Nitrospirillum amazonense strain CBAmC, an endophytic nitrogen-fixing and plant growth-promoting bacterium, isolated from sugarcane.</title>
        <authorList>
            <person name="Schwab S."/>
            <person name="dos Santos Teixeira K.R."/>
            <person name="Simoes Araujo J.L."/>
            <person name="Soares Vidal M."/>
            <person name="Borges de Freitas H.R."/>
            <person name="Rivello Crivelaro A.L."/>
            <person name="Bueno de Camargo Nunes A."/>
            <person name="dos Santos C.M."/>
            <person name="Palmeira da Silva Rosa D."/>
            <person name="da Silva Padilha D."/>
            <person name="da Silva E."/>
            <person name="Araujo Terra L."/>
            <person name="Soares Mendes V."/>
            <person name="Farinelli L."/>
            <person name="Magalhaes Cruz L."/>
            <person name="Baldani J.I."/>
        </authorList>
    </citation>
    <scope>NUCLEOTIDE SEQUENCE [LARGE SCALE GENOMIC DNA]</scope>
    <source>
        <strain evidence="3 4">CBAmC</strain>
    </source>
</reference>
<accession>A0A248JSP7</accession>
<protein>
    <submittedName>
        <fullName evidence="3">XRE family transcriptional regulator</fullName>
    </submittedName>
</protein>
<dbReference type="InterPro" id="IPR001387">
    <property type="entry name" value="Cro/C1-type_HTH"/>
</dbReference>
<dbReference type="Proteomes" id="UP000197153">
    <property type="component" value="Chromosome 1"/>
</dbReference>
<dbReference type="InterPro" id="IPR010359">
    <property type="entry name" value="IrrE_HExxH"/>
</dbReference>
<dbReference type="CDD" id="cd00093">
    <property type="entry name" value="HTH_XRE"/>
    <property type="match status" value="1"/>
</dbReference>
<dbReference type="AlphaFoldDB" id="A0A248JSP7"/>
<dbReference type="InterPro" id="IPR052345">
    <property type="entry name" value="Rad_response_metalloprotease"/>
</dbReference>
<feature type="domain" description="HTH cro/C1-type" evidence="2">
    <location>
        <begin position="7"/>
        <end position="62"/>
    </location>
</feature>
<dbReference type="EMBL" id="CP022110">
    <property type="protein sequence ID" value="ASG21556.1"/>
    <property type="molecule type" value="Genomic_DNA"/>
</dbReference>
<dbReference type="SMART" id="SM00530">
    <property type="entry name" value="HTH_XRE"/>
    <property type="match status" value="1"/>
</dbReference>
<dbReference type="PANTHER" id="PTHR43236:SF1">
    <property type="entry name" value="BLL7220 PROTEIN"/>
    <property type="match status" value="1"/>
</dbReference>
<dbReference type="Gene3D" id="1.10.260.40">
    <property type="entry name" value="lambda repressor-like DNA-binding domains"/>
    <property type="match status" value="1"/>
</dbReference>
<dbReference type="Pfam" id="PF01381">
    <property type="entry name" value="HTH_3"/>
    <property type="match status" value="1"/>
</dbReference>
<organism evidence="3 4">
    <name type="scientific">Nitrospirillum viridazoti CBAmc</name>
    <dbReference type="NCBI Taxonomy" id="1441467"/>
    <lineage>
        <taxon>Bacteria</taxon>
        <taxon>Pseudomonadati</taxon>
        <taxon>Pseudomonadota</taxon>
        <taxon>Alphaproteobacteria</taxon>
        <taxon>Rhodospirillales</taxon>
        <taxon>Azospirillaceae</taxon>
        <taxon>Nitrospirillum</taxon>
        <taxon>Nitrospirillum viridazoti</taxon>
    </lineage>
</organism>
<name>A0A248JSP7_9PROT</name>
<evidence type="ECO:0000259" key="2">
    <source>
        <dbReference type="PROSITE" id="PS50943"/>
    </source>
</evidence>
<keyword evidence="4" id="KW-1185">Reference proteome</keyword>
<evidence type="ECO:0000313" key="4">
    <source>
        <dbReference type="Proteomes" id="UP000197153"/>
    </source>
</evidence>
<comment type="similarity">
    <text evidence="1">Belongs to the short-chain fatty acyl-CoA assimilation regulator (ScfR) family.</text>
</comment>
<dbReference type="SUPFAM" id="SSF47413">
    <property type="entry name" value="lambda repressor-like DNA-binding domains"/>
    <property type="match status" value="1"/>
</dbReference>
<gene>
    <name evidence="3" type="ORF">Y958_12605</name>
</gene>
<dbReference type="GO" id="GO:0003677">
    <property type="term" value="F:DNA binding"/>
    <property type="evidence" value="ECO:0007669"/>
    <property type="project" value="InterPro"/>
</dbReference>
<sequence>MFNPSRLTLARERRGWTKLVLAEKTGLTARSISNFENQLDFSPSDETLQLLAETLRFPVSFFLADTLDQPTSDTASFRAMKSMSAARQHSVLAMGAFGFALDKWIDIQFEQPTADVPLMPSELPDVAALSLRHHWGLGEQPIKNVLKLLEAKGIRIYSLGNQPREVSAYALWHDGVPFVFLNYTKSAEHIRFALAHELAHLVLHRDIDPNDADARQIEREADRFASAFLMPHRDILAHAMRTPSRATLIQAKKRWGVSVTALAYRLHQLEFITDWHYRNLCIEMSKKGDRTHEPAGLPHETSSRLEKVFSALREDRISRAQIAENLHIFPSDLDELLFGLVPTVWQGEASVSSPSRAHLRVVK</sequence>
<dbReference type="PROSITE" id="PS50943">
    <property type="entry name" value="HTH_CROC1"/>
    <property type="match status" value="1"/>
</dbReference>
<dbReference type="Gene3D" id="1.10.10.2910">
    <property type="match status" value="1"/>
</dbReference>
<dbReference type="PANTHER" id="PTHR43236">
    <property type="entry name" value="ANTITOXIN HIGA1"/>
    <property type="match status" value="1"/>
</dbReference>
<dbReference type="InterPro" id="IPR010982">
    <property type="entry name" value="Lambda_DNA-bd_dom_sf"/>
</dbReference>
<evidence type="ECO:0000256" key="1">
    <source>
        <dbReference type="ARBA" id="ARBA00007227"/>
    </source>
</evidence>
<evidence type="ECO:0000313" key="3">
    <source>
        <dbReference type="EMBL" id="ASG21556.1"/>
    </source>
</evidence>
<dbReference type="KEGG" id="nao:Y958_12605"/>
<proteinExistence type="inferred from homology"/>